<evidence type="ECO:0000313" key="3">
    <source>
        <dbReference type="Proteomes" id="UP000198336"/>
    </source>
</evidence>
<keyword evidence="1" id="KW-0472">Membrane</keyword>
<evidence type="ECO:0000313" key="2">
    <source>
        <dbReference type="EMBL" id="OXA99130.1"/>
    </source>
</evidence>
<evidence type="ECO:0000256" key="1">
    <source>
        <dbReference type="SAM" id="Phobius"/>
    </source>
</evidence>
<feature type="transmembrane region" description="Helical" evidence="1">
    <location>
        <begin position="7"/>
        <end position="29"/>
    </location>
</feature>
<gene>
    <name evidence="2" type="ORF">B0A75_11925</name>
</gene>
<dbReference type="EMBL" id="MUHA01000016">
    <property type="protein sequence ID" value="OXA99130.1"/>
    <property type="molecule type" value="Genomic_DNA"/>
</dbReference>
<comment type="caution">
    <text evidence="2">The sequence shown here is derived from an EMBL/GenBank/DDBJ whole genome shotgun (WGS) entry which is preliminary data.</text>
</comment>
<name>A0A226I0I0_9FLAO</name>
<keyword evidence="3" id="KW-1185">Reference proteome</keyword>
<evidence type="ECO:0008006" key="4">
    <source>
        <dbReference type="Google" id="ProtNLM"/>
    </source>
</evidence>
<proteinExistence type="predicted"/>
<dbReference type="Proteomes" id="UP000198336">
    <property type="component" value="Unassembled WGS sequence"/>
</dbReference>
<organism evidence="2 3">
    <name type="scientific">Flavobacterium oncorhynchi</name>
    <dbReference type="NCBI Taxonomy" id="728056"/>
    <lineage>
        <taxon>Bacteria</taxon>
        <taxon>Pseudomonadati</taxon>
        <taxon>Bacteroidota</taxon>
        <taxon>Flavobacteriia</taxon>
        <taxon>Flavobacteriales</taxon>
        <taxon>Flavobacteriaceae</taxon>
        <taxon>Flavobacterium</taxon>
    </lineage>
</organism>
<feature type="transmembrane region" description="Helical" evidence="1">
    <location>
        <begin position="49"/>
        <end position="67"/>
    </location>
</feature>
<dbReference type="AlphaFoldDB" id="A0A226I0I0"/>
<accession>A0A226I0I0</accession>
<keyword evidence="1" id="KW-0812">Transmembrane</keyword>
<keyword evidence="1" id="KW-1133">Transmembrane helix</keyword>
<reference evidence="2 3" key="1">
    <citation type="submission" date="2016-11" db="EMBL/GenBank/DDBJ databases">
        <title>Whole genomes of Flavobacteriaceae.</title>
        <authorList>
            <person name="Stine C."/>
            <person name="Li C."/>
            <person name="Tadesse D."/>
        </authorList>
    </citation>
    <scope>NUCLEOTIDE SEQUENCE [LARGE SCALE GENOMIC DNA]</scope>
    <source>
        <strain evidence="2 3">CCUG 59446</strain>
    </source>
</reference>
<protein>
    <recommendedName>
        <fullName evidence="4">DUF423 domain-containing protein</fullName>
    </recommendedName>
</protein>
<dbReference type="RefSeq" id="WP_089054511.1">
    <property type="nucleotide sequence ID" value="NZ_MUHA01000016.1"/>
</dbReference>
<sequence>MINKRNVYWLFAGIINLFTALLHAISGQISLVNPLLGSNLIMQAKAEWIGVWHMITTILVATSYMLIKNGLDTKENKQTEFVKYIGYLYMIFSVPFIVTSIMYNLLAPQWILLLPIGLLACLGTKK</sequence>
<feature type="transmembrane region" description="Helical" evidence="1">
    <location>
        <begin position="87"/>
        <end position="106"/>
    </location>
</feature>